<keyword evidence="9" id="KW-1185">Reference proteome</keyword>
<dbReference type="GO" id="GO:0006412">
    <property type="term" value="P:translation"/>
    <property type="evidence" value="ECO:0007669"/>
    <property type="project" value="UniProtKB-KW"/>
</dbReference>
<evidence type="ECO:0000256" key="4">
    <source>
        <dbReference type="ARBA" id="ARBA00022917"/>
    </source>
</evidence>
<sequence>MSVPPYLHFTQIGDPVLRQVAEEVPVERIGTVEIDQIVERMVKVLRHYDCVGVAAPQVGIPLRIIVMEFREGKQEQFKPEIYAARKMSTLPLTVFINPELEISSSALNKHPEGCMSVRGYSAEVERYDKVRIRGIGKLGTPAELELEGWNARIAQHEMDHLNGMIYVDRMDVSTFNCLSWQQINAAEGRSAIWFHKQPANLYKSIIGTRRSLSTSLPAGQSFRKWYQQLWTTERTNLPPYSHFTQIGDPVLRQQAAAVPVELIESPEIEAIVEQMVKVLRKYNCVGIAAPQIGVSLRIIAMEFKKSLQKEMPEAVYQSRQMSELPLTVLINPVLTVTNYAKLKHPEGCMSVRGFSADVERFEGVKLSGLDTSSKQKDHEFSGWNARIAQHEMDHLDGKLYTDQMDRSTFSCTCWEAVNTKSGRVEIPFYK</sequence>
<evidence type="ECO:0000313" key="8">
    <source>
        <dbReference type="EMBL" id="SPP83792.1"/>
    </source>
</evidence>
<dbReference type="FunFam" id="3.90.45.10:FF:000003">
    <property type="entry name" value="Peptide deformylase"/>
    <property type="match status" value="2"/>
</dbReference>
<dbReference type="InterPro" id="IPR023635">
    <property type="entry name" value="Peptide_deformylase"/>
</dbReference>
<evidence type="ECO:0000256" key="2">
    <source>
        <dbReference type="ARBA" id="ARBA00022723"/>
    </source>
</evidence>
<organism evidence="8 9">
    <name type="scientific">Drosophila guanche</name>
    <name type="common">Fruit fly</name>
    <dbReference type="NCBI Taxonomy" id="7266"/>
    <lineage>
        <taxon>Eukaryota</taxon>
        <taxon>Metazoa</taxon>
        <taxon>Ecdysozoa</taxon>
        <taxon>Arthropoda</taxon>
        <taxon>Hexapoda</taxon>
        <taxon>Insecta</taxon>
        <taxon>Pterygota</taxon>
        <taxon>Neoptera</taxon>
        <taxon>Endopterygota</taxon>
        <taxon>Diptera</taxon>
        <taxon>Brachycera</taxon>
        <taxon>Muscomorpha</taxon>
        <taxon>Ephydroidea</taxon>
        <taxon>Drosophilidae</taxon>
        <taxon>Drosophila</taxon>
        <taxon>Sophophora</taxon>
    </lineage>
</organism>
<keyword evidence="2 7" id="KW-0479">Metal-binding</keyword>
<proteinExistence type="inferred from homology"/>
<comment type="catalytic activity">
    <reaction evidence="6 7">
        <text>N-terminal N-formyl-L-methionyl-[peptide] + H2O = N-terminal L-methionyl-[peptide] + formate</text>
        <dbReference type="Rhea" id="RHEA:24420"/>
        <dbReference type="Rhea" id="RHEA-COMP:10639"/>
        <dbReference type="Rhea" id="RHEA-COMP:10640"/>
        <dbReference type="ChEBI" id="CHEBI:15377"/>
        <dbReference type="ChEBI" id="CHEBI:15740"/>
        <dbReference type="ChEBI" id="CHEBI:49298"/>
        <dbReference type="ChEBI" id="CHEBI:64731"/>
        <dbReference type="EC" id="3.5.1.88"/>
    </reaction>
</comment>
<evidence type="ECO:0000256" key="3">
    <source>
        <dbReference type="ARBA" id="ARBA00022801"/>
    </source>
</evidence>
<reference evidence="9" key="1">
    <citation type="submission" date="2018-01" db="EMBL/GenBank/DDBJ databases">
        <authorList>
            <person name="Alioto T."/>
            <person name="Alioto T."/>
        </authorList>
    </citation>
    <scope>NUCLEOTIDE SEQUENCE [LARGE SCALE GENOMIC DNA]</scope>
</reference>
<evidence type="ECO:0000256" key="5">
    <source>
        <dbReference type="ARBA" id="ARBA00037114"/>
    </source>
</evidence>
<evidence type="ECO:0000256" key="1">
    <source>
        <dbReference type="ARBA" id="ARBA00010759"/>
    </source>
</evidence>
<accession>A0A3B0JTR2</accession>
<dbReference type="GO" id="GO:0042586">
    <property type="term" value="F:peptide deformylase activity"/>
    <property type="evidence" value="ECO:0007669"/>
    <property type="project" value="UniProtKB-EC"/>
</dbReference>
<dbReference type="GO" id="GO:0005739">
    <property type="term" value="C:mitochondrion"/>
    <property type="evidence" value="ECO:0007669"/>
    <property type="project" value="UniProtKB-ARBA"/>
</dbReference>
<dbReference type="Proteomes" id="UP000268350">
    <property type="component" value="Unassembled WGS sequence"/>
</dbReference>
<evidence type="ECO:0000313" key="9">
    <source>
        <dbReference type="Proteomes" id="UP000268350"/>
    </source>
</evidence>
<dbReference type="PANTHER" id="PTHR10458">
    <property type="entry name" value="PEPTIDE DEFORMYLASE"/>
    <property type="match status" value="1"/>
</dbReference>
<dbReference type="AlphaFoldDB" id="A0A3B0JTR2"/>
<dbReference type="STRING" id="7266.A0A3B0JTR2"/>
<dbReference type="CDD" id="cd00487">
    <property type="entry name" value="Pep_deformylase"/>
    <property type="match status" value="2"/>
</dbReference>
<dbReference type="InterPro" id="IPR036821">
    <property type="entry name" value="Peptide_deformylase_sf"/>
</dbReference>
<dbReference type="OMA" id="QINTHPE"/>
<dbReference type="GO" id="GO:0046872">
    <property type="term" value="F:metal ion binding"/>
    <property type="evidence" value="ECO:0007669"/>
    <property type="project" value="UniProtKB-KW"/>
</dbReference>
<dbReference type="Pfam" id="PF01327">
    <property type="entry name" value="Pep_deformylase"/>
    <property type="match status" value="2"/>
</dbReference>
<dbReference type="HAMAP" id="MF_00163">
    <property type="entry name" value="Pep_deformylase"/>
    <property type="match status" value="2"/>
</dbReference>
<dbReference type="PANTHER" id="PTHR10458:SF2">
    <property type="entry name" value="PEPTIDE DEFORMYLASE, MITOCHONDRIAL"/>
    <property type="match status" value="1"/>
</dbReference>
<protein>
    <recommendedName>
        <fullName evidence="7">Peptide deformylase</fullName>
        <ecNumber evidence="7">3.5.1.88</ecNumber>
    </recommendedName>
</protein>
<gene>
    <name evidence="8" type="ORF">DGUA_6G016265</name>
</gene>
<comment type="function">
    <text evidence="5 7">Removes the formyl group from the N-terminal Met of newly synthesized proteins.</text>
</comment>
<keyword evidence="3 7" id="KW-0378">Hydrolase</keyword>
<evidence type="ECO:0000256" key="7">
    <source>
        <dbReference type="RuleBase" id="RU362111"/>
    </source>
</evidence>
<keyword evidence="4 7" id="KW-0648">Protein biosynthesis</keyword>
<dbReference type="PRINTS" id="PR01576">
    <property type="entry name" value="PDEFORMYLASE"/>
</dbReference>
<dbReference type="OrthoDB" id="276063at2759"/>
<comment type="similarity">
    <text evidence="1 7">Belongs to the polypeptide deformylase family.</text>
</comment>
<dbReference type="SUPFAM" id="SSF56420">
    <property type="entry name" value="Peptide deformylase"/>
    <property type="match status" value="2"/>
</dbReference>
<dbReference type="EC" id="3.5.1.88" evidence="7"/>
<dbReference type="Gene3D" id="3.90.45.10">
    <property type="entry name" value="Peptide deformylase"/>
    <property type="match status" value="2"/>
</dbReference>
<dbReference type="EMBL" id="OUUW01000008">
    <property type="protein sequence ID" value="SPP83792.1"/>
    <property type="molecule type" value="Genomic_DNA"/>
</dbReference>
<dbReference type="NCBIfam" id="NF001159">
    <property type="entry name" value="PRK00150.1-3"/>
    <property type="match status" value="2"/>
</dbReference>
<name>A0A3B0JTR2_DROGU</name>
<evidence type="ECO:0000256" key="6">
    <source>
        <dbReference type="ARBA" id="ARBA00048875"/>
    </source>
</evidence>